<name>A0A183E078_9BILA</name>
<dbReference type="AlphaFoldDB" id="A0A183E078"/>
<dbReference type="EMBL" id="UYRT01081182">
    <property type="protein sequence ID" value="VDN24048.1"/>
    <property type="molecule type" value="Genomic_DNA"/>
</dbReference>
<dbReference type="Gene3D" id="1.10.620.20">
    <property type="entry name" value="Ribonucleotide Reductase, subunit A"/>
    <property type="match status" value="1"/>
</dbReference>
<dbReference type="SUPFAM" id="SSF47240">
    <property type="entry name" value="Ferritin-like"/>
    <property type="match status" value="1"/>
</dbReference>
<evidence type="ECO:0000313" key="1">
    <source>
        <dbReference type="EMBL" id="VDN24048.1"/>
    </source>
</evidence>
<reference evidence="1 2" key="2">
    <citation type="submission" date="2018-11" db="EMBL/GenBank/DDBJ databases">
        <authorList>
            <consortium name="Pathogen Informatics"/>
        </authorList>
    </citation>
    <scope>NUCLEOTIDE SEQUENCE [LARGE SCALE GENOMIC DNA]</scope>
</reference>
<dbReference type="InterPro" id="IPR012348">
    <property type="entry name" value="RNR-like"/>
</dbReference>
<sequence length="81" mass="9670">MPLEEVSINKELMSDMKENLAEQKVASPKEAREMEEDEILLAENPNRFVIFPIKYHDIWDFYKKAVASFWTVDEVYFLIQQ</sequence>
<evidence type="ECO:0000313" key="3">
    <source>
        <dbReference type="WBParaSite" id="GPUH_0001438801-mRNA-1"/>
    </source>
</evidence>
<dbReference type="WBParaSite" id="GPUH_0001438801-mRNA-1">
    <property type="protein sequence ID" value="GPUH_0001438801-mRNA-1"/>
    <property type="gene ID" value="GPUH_0001438801"/>
</dbReference>
<keyword evidence="2" id="KW-1185">Reference proteome</keyword>
<organism evidence="3">
    <name type="scientific">Gongylonema pulchrum</name>
    <dbReference type="NCBI Taxonomy" id="637853"/>
    <lineage>
        <taxon>Eukaryota</taxon>
        <taxon>Metazoa</taxon>
        <taxon>Ecdysozoa</taxon>
        <taxon>Nematoda</taxon>
        <taxon>Chromadorea</taxon>
        <taxon>Rhabditida</taxon>
        <taxon>Spirurina</taxon>
        <taxon>Spiruromorpha</taxon>
        <taxon>Spiruroidea</taxon>
        <taxon>Gongylonematidae</taxon>
        <taxon>Gongylonema</taxon>
    </lineage>
</organism>
<evidence type="ECO:0000313" key="2">
    <source>
        <dbReference type="Proteomes" id="UP000271098"/>
    </source>
</evidence>
<dbReference type="OrthoDB" id="9831894at2759"/>
<proteinExistence type="predicted"/>
<dbReference type="InterPro" id="IPR009078">
    <property type="entry name" value="Ferritin-like_SF"/>
</dbReference>
<dbReference type="GO" id="GO:0016491">
    <property type="term" value="F:oxidoreductase activity"/>
    <property type="evidence" value="ECO:0007669"/>
    <property type="project" value="InterPro"/>
</dbReference>
<protein>
    <submittedName>
        <fullName evidence="3">Ribonucleoside-diphosphate reductase subunit beta</fullName>
    </submittedName>
</protein>
<gene>
    <name evidence="1" type="ORF">GPUH_LOCUS14369</name>
</gene>
<accession>A0A183E078</accession>
<reference evidence="3" key="1">
    <citation type="submission" date="2016-06" db="UniProtKB">
        <authorList>
            <consortium name="WormBaseParasite"/>
        </authorList>
    </citation>
    <scope>IDENTIFICATION</scope>
</reference>
<dbReference type="Proteomes" id="UP000271098">
    <property type="component" value="Unassembled WGS sequence"/>
</dbReference>